<keyword evidence="5 6" id="KW-0472">Membrane</keyword>
<protein>
    <recommendedName>
        <fullName evidence="7">Copper resistance protein D domain-containing protein</fullName>
    </recommendedName>
</protein>
<gene>
    <name evidence="8" type="ORF">METZ01_LOCUS99907</name>
</gene>
<dbReference type="GO" id="GO:0006825">
    <property type="term" value="P:copper ion transport"/>
    <property type="evidence" value="ECO:0007669"/>
    <property type="project" value="InterPro"/>
</dbReference>
<dbReference type="Pfam" id="PF05425">
    <property type="entry name" value="CopD"/>
    <property type="match status" value="1"/>
</dbReference>
<feature type="domain" description="Copper resistance protein D" evidence="7">
    <location>
        <begin position="186"/>
        <end position="244"/>
    </location>
</feature>
<dbReference type="AlphaFoldDB" id="A0A381W568"/>
<feature type="transmembrane region" description="Helical" evidence="6">
    <location>
        <begin position="220"/>
        <end position="240"/>
    </location>
</feature>
<dbReference type="PANTHER" id="PTHR34820:SF4">
    <property type="entry name" value="INNER MEMBRANE PROTEIN YEBZ"/>
    <property type="match status" value="1"/>
</dbReference>
<accession>A0A381W568</accession>
<evidence type="ECO:0000256" key="5">
    <source>
        <dbReference type="ARBA" id="ARBA00023136"/>
    </source>
</evidence>
<dbReference type="EMBL" id="UINC01010589">
    <property type="protein sequence ID" value="SVA47053.1"/>
    <property type="molecule type" value="Genomic_DNA"/>
</dbReference>
<feature type="non-terminal residue" evidence="8">
    <location>
        <position position="244"/>
    </location>
</feature>
<keyword evidence="3 6" id="KW-0812">Transmembrane</keyword>
<dbReference type="GO" id="GO:0005886">
    <property type="term" value="C:plasma membrane"/>
    <property type="evidence" value="ECO:0007669"/>
    <property type="project" value="UniProtKB-SubCell"/>
</dbReference>
<feature type="transmembrane region" description="Helical" evidence="6">
    <location>
        <begin position="120"/>
        <end position="139"/>
    </location>
</feature>
<evidence type="ECO:0000256" key="6">
    <source>
        <dbReference type="SAM" id="Phobius"/>
    </source>
</evidence>
<evidence type="ECO:0000256" key="4">
    <source>
        <dbReference type="ARBA" id="ARBA00022989"/>
    </source>
</evidence>
<keyword evidence="2" id="KW-1003">Cell membrane</keyword>
<comment type="subcellular location">
    <subcellularLocation>
        <location evidence="1">Cell membrane</location>
        <topology evidence="1">Multi-pass membrane protein</topology>
    </subcellularLocation>
</comment>
<dbReference type="PANTHER" id="PTHR34820">
    <property type="entry name" value="INNER MEMBRANE PROTEIN YEBZ"/>
    <property type="match status" value="1"/>
</dbReference>
<evidence type="ECO:0000256" key="2">
    <source>
        <dbReference type="ARBA" id="ARBA00022475"/>
    </source>
</evidence>
<evidence type="ECO:0000256" key="1">
    <source>
        <dbReference type="ARBA" id="ARBA00004651"/>
    </source>
</evidence>
<feature type="transmembrane region" description="Helical" evidence="6">
    <location>
        <begin position="86"/>
        <end position="108"/>
    </location>
</feature>
<feature type="transmembrane region" description="Helical" evidence="6">
    <location>
        <begin position="151"/>
        <end position="171"/>
    </location>
</feature>
<reference evidence="8" key="1">
    <citation type="submission" date="2018-05" db="EMBL/GenBank/DDBJ databases">
        <authorList>
            <person name="Lanie J.A."/>
            <person name="Ng W.-L."/>
            <person name="Kazmierczak K.M."/>
            <person name="Andrzejewski T.M."/>
            <person name="Davidsen T.M."/>
            <person name="Wayne K.J."/>
            <person name="Tettelin H."/>
            <person name="Glass J.I."/>
            <person name="Rusch D."/>
            <person name="Podicherti R."/>
            <person name="Tsui H.-C.T."/>
            <person name="Winkler M.E."/>
        </authorList>
    </citation>
    <scope>NUCLEOTIDE SEQUENCE</scope>
</reference>
<evidence type="ECO:0000256" key="3">
    <source>
        <dbReference type="ARBA" id="ARBA00022692"/>
    </source>
</evidence>
<sequence length="244" mass="26536">MSLIALDIGVLGLRALSFIAIFQAAGIFIFLKIFESQLILSVDIIRKLGFIASVVAILLTVTYHFSVPARFTGSFGGILDPSMQLLLMKSNAGIARTVRVAGLCLLVMACLKNGHIQKTVGLLGVMMILLSFACMGHTATHNQRWLVGPLLVFHLGVVMFWFGAFLPLYIVARDEVISQAGSLILKFSSIALWLVPMILLAGVLISVALLPTFRSLFTPYGRLILVKVCGFGVLMGLATLNKWR</sequence>
<organism evidence="8">
    <name type="scientific">marine metagenome</name>
    <dbReference type="NCBI Taxonomy" id="408172"/>
    <lineage>
        <taxon>unclassified sequences</taxon>
        <taxon>metagenomes</taxon>
        <taxon>ecological metagenomes</taxon>
    </lineage>
</organism>
<dbReference type="InterPro" id="IPR032694">
    <property type="entry name" value="CopC/D"/>
</dbReference>
<feature type="transmembrane region" description="Helical" evidence="6">
    <location>
        <begin position="12"/>
        <end position="33"/>
    </location>
</feature>
<proteinExistence type="predicted"/>
<feature type="transmembrane region" description="Helical" evidence="6">
    <location>
        <begin position="45"/>
        <end position="66"/>
    </location>
</feature>
<dbReference type="InterPro" id="IPR008457">
    <property type="entry name" value="Cu-R_CopD_dom"/>
</dbReference>
<feature type="transmembrane region" description="Helical" evidence="6">
    <location>
        <begin position="183"/>
        <end position="208"/>
    </location>
</feature>
<evidence type="ECO:0000259" key="7">
    <source>
        <dbReference type="Pfam" id="PF05425"/>
    </source>
</evidence>
<keyword evidence="4 6" id="KW-1133">Transmembrane helix</keyword>
<evidence type="ECO:0000313" key="8">
    <source>
        <dbReference type="EMBL" id="SVA47053.1"/>
    </source>
</evidence>
<name>A0A381W568_9ZZZZ</name>